<evidence type="ECO:0000313" key="2">
    <source>
        <dbReference type="EMBL" id="CAG8611698.1"/>
    </source>
</evidence>
<protein>
    <submittedName>
        <fullName evidence="2">19720_t:CDS:1</fullName>
    </submittedName>
</protein>
<feature type="region of interest" description="Disordered" evidence="1">
    <location>
        <begin position="1"/>
        <end position="20"/>
    </location>
</feature>
<comment type="caution">
    <text evidence="2">The sequence shown here is derived from an EMBL/GenBank/DDBJ whole genome shotgun (WGS) entry which is preliminary data.</text>
</comment>
<sequence>MNEELTENNNEGTTLYNSQANSIEEDQTMFKTIQNETDKCMNDAISAKAAVTEPEKAEKLQKNQEIALDYGTTLTKEDETAESQKILVPAQAEELTIKGDNPQPSSHANAG</sequence>
<accession>A0ABN7UJD6</accession>
<evidence type="ECO:0000256" key="1">
    <source>
        <dbReference type="SAM" id="MobiDB-lite"/>
    </source>
</evidence>
<feature type="compositionally biased region" description="Polar residues" evidence="1">
    <location>
        <begin position="102"/>
        <end position="111"/>
    </location>
</feature>
<proteinExistence type="predicted"/>
<reference evidence="2 3" key="1">
    <citation type="submission" date="2021-06" db="EMBL/GenBank/DDBJ databases">
        <authorList>
            <person name="Kallberg Y."/>
            <person name="Tangrot J."/>
            <person name="Rosling A."/>
        </authorList>
    </citation>
    <scope>NUCLEOTIDE SEQUENCE [LARGE SCALE GENOMIC DNA]</scope>
    <source>
        <strain evidence="2 3">120-4 pot B 10/14</strain>
    </source>
</reference>
<feature type="region of interest" description="Disordered" evidence="1">
    <location>
        <begin position="92"/>
        <end position="111"/>
    </location>
</feature>
<dbReference type="EMBL" id="CAJVQB010003564">
    <property type="protein sequence ID" value="CAG8611698.1"/>
    <property type="molecule type" value="Genomic_DNA"/>
</dbReference>
<name>A0ABN7UJD6_GIGMA</name>
<evidence type="ECO:0000313" key="3">
    <source>
        <dbReference type="Proteomes" id="UP000789901"/>
    </source>
</evidence>
<keyword evidence="3" id="KW-1185">Reference proteome</keyword>
<organism evidence="2 3">
    <name type="scientific">Gigaspora margarita</name>
    <dbReference type="NCBI Taxonomy" id="4874"/>
    <lineage>
        <taxon>Eukaryota</taxon>
        <taxon>Fungi</taxon>
        <taxon>Fungi incertae sedis</taxon>
        <taxon>Mucoromycota</taxon>
        <taxon>Glomeromycotina</taxon>
        <taxon>Glomeromycetes</taxon>
        <taxon>Diversisporales</taxon>
        <taxon>Gigasporaceae</taxon>
        <taxon>Gigaspora</taxon>
    </lineage>
</organism>
<gene>
    <name evidence="2" type="ORF">GMARGA_LOCUS7389</name>
</gene>
<dbReference type="Proteomes" id="UP000789901">
    <property type="component" value="Unassembled WGS sequence"/>
</dbReference>